<protein>
    <recommendedName>
        <fullName evidence="2">Adenine deaminase</fullName>
    </recommendedName>
</protein>
<feature type="non-terminal residue" evidence="1">
    <location>
        <position position="1"/>
    </location>
</feature>
<dbReference type="EMBL" id="UINC01049636">
    <property type="protein sequence ID" value="SVB61654.1"/>
    <property type="molecule type" value="Genomic_DNA"/>
</dbReference>
<dbReference type="GO" id="GO:0016812">
    <property type="term" value="F:hydrolase activity, acting on carbon-nitrogen (but not peptide) bonds, in cyclic amides"/>
    <property type="evidence" value="ECO:0007669"/>
    <property type="project" value="TreeGrafter"/>
</dbReference>
<dbReference type="InterPro" id="IPR011059">
    <property type="entry name" value="Metal-dep_hydrolase_composite"/>
</dbReference>
<dbReference type="GO" id="GO:0005829">
    <property type="term" value="C:cytosol"/>
    <property type="evidence" value="ECO:0007669"/>
    <property type="project" value="TreeGrafter"/>
</dbReference>
<reference evidence="1" key="1">
    <citation type="submission" date="2018-05" db="EMBL/GenBank/DDBJ databases">
        <authorList>
            <person name="Lanie J.A."/>
            <person name="Ng W.-L."/>
            <person name="Kazmierczak K.M."/>
            <person name="Andrzejewski T.M."/>
            <person name="Davidsen T.M."/>
            <person name="Wayne K.J."/>
            <person name="Tettelin H."/>
            <person name="Glass J.I."/>
            <person name="Rusch D."/>
            <person name="Podicherti R."/>
            <person name="Tsui H.-C.T."/>
            <person name="Winkler M.E."/>
        </authorList>
    </citation>
    <scope>NUCLEOTIDE SEQUENCE</scope>
</reference>
<name>A0A382FH45_9ZZZZ</name>
<sequence>VRAVASGQHPPTEKLNLGELIKVARGDAPADLIISNARVVNTFTGEIEYADVAIHQGKIAGVGDYRDGKRVLDITGRYLTPGLIDGHFHLESSYLNVGQYARAVVPRGVLAGVSDLHEIANVCGVPGL</sequence>
<dbReference type="AlphaFoldDB" id="A0A382FH45"/>
<dbReference type="PANTHER" id="PTHR11647">
    <property type="entry name" value="HYDRANTOINASE/DIHYDROPYRIMIDINASE FAMILY MEMBER"/>
    <property type="match status" value="1"/>
</dbReference>
<dbReference type="PANTHER" id="PTHR11647:SF1">
    <property type="entry name" value="COLLAPSIN RESPONSE MEDIATOR PROTEIN"/>
    <property type="match status" value="1"/>
</dbReference>
<dbReference type="Gene3D" id="3.20.20.140">
    <property type="entry name" value="Metal-dependent hydrolases"/>
    <property type="match status" value="1"/>
</dbReference>
<accession>A0A382FH45</accession>
<evidence type="ECO:0008006" key="2">
    <source>
        <dbReference type="Google" id="ProtNLM"/>
    </source>
</evidence>
<dbReference type="SUPFAM" id="SSF51338">
    <property type="entry name" value="Composite domain of metallo-dependent hydrolases"/>
    <property type="match status" value="1"/>
</dbReference>
<organism evidence="1">
    <name type="scientific">marine metagenome</name>
    <dbReference type="NCBI Taxonomy" id="408172"/>
    <lineage>
        <taxon>unclassified sequences</taxon>
        <taxon>metagenomes</taxon>
        <taxon>ecological metagenomes</taxon>
    </lineage>
</organism>
<gene>
    <name evidence="1" type="ORF">METZ01_LOCUS214508</name>
</gene>
<feature type="non-terminal residue" evidence="1">
    <location>
        <position position="128"/>
    </location>
</feature>
<evidence type="ECO:0000313" key="1">
    <source>
        <dbReference type="EMBL" id="SVB61654.1"/>
    </source>
</evidence>
<proteinExistence type="predicted"/>
<dbReference type="InterPro" id="IPR050378">
    <property type="entry name" value="Metallo-dep_Hydrolases_sf"/>
</dbReference>
<dbReference type="Gene3D" id="2.30.40.10">
    <property type="entry name" value="Urease, subunit C, domain 1"/>
    <property type="match status" value="1"/>
</dbReference>